<sequence length="235" mass="24676">MIETFAALFFAHALADFVLQTGWMAARKRQFGVLLFHTAIVLVTAQLATGHVASGSILLLASAHLAIDVAKAWLGRGGLAPFLWDQAAHLVTIGAVAWAVPGLWDAGLWAEMDGLPTLMLLIGGAIFAIRAGGYAVGLLVTPLATDDVAPGLPKAGQIIGQLERAILYLLVLVGEPTAVGFLIAAKSILRFDSAKDSRTAEYVIVGTLASFAWALAVAYAVRALLAHLPPLEFLS</sequence>
<keyword evidence="3" id="KW-1185">Reference proteome</keyword>
<dbReference type="EMBL" id="FOXV01000004">
    <property type="protein sequence ID" value="SFQ36219.1"/>
    <property type="molecule type" value="Genomic_DNA"/>
</dbReference>
<dbReference type="STRING" id="93684.SAMN05421853_104174"/>
<dbReference type="AlphaFoldDB" id="A0A1I5XW95"/>
<accession>A0A1I5XW95</accession>
<gene>
    <name evidence="2" type="ORF">SAMN05421853_104174</name>
</gene>
<protein>
    <recommendedName>
        <fullName evidence="4">DUF3307 domain-containing protein</fullName>
    </recommendedName>
</protein>
<feature type="transmembrane region" description="Helical" evidence="1">
    <location>
        <begin position="86"/>
        <end position="106"/>
    </location>
</feature>
<dbReference type="Pfam" id="PF11750">
    <property type="entry name" value="DUF3307"/>
    <property type="match status" value="1"/>
</dbReference>
<proteinExistence type="predicted"/>
<feature type="transmembrane region" description="Helical" evidence="1">
    <location>
        <begin position="118"/>
        <end position="145"/>
    </location>
</feature>
<feature type="transmembrane region" description="Helical" evidence="1">
    <location>
        <begin position="31"/>
        <end position="49"/>
    </location>
</feature>
<reference evidence="3" key="1">
    <citation type="submission" date="2016-10" db="EMBL/GenBank/DDBJ databases">
        <authorList>
            <person name="Varghese N."/>
            <person name="Submissions S."/>
        </authorList>
    </citation>
    <scope>NUCLEOTIDE SEQUENCE [LARGE SCALE GENOMIC DNA]</scope>
    <source>
        <strain evidence="3">JCM 10271</strain>
    </source>
</reference>
<name>A0A1I5XW95_9RHOB</name>
<evidence type="ECO:0000256" key="1">
    <source>
        <dbReference type="SAM" id="Phobius"/>
    </source>
</evidence>
<evidence type="ECO:0000313" key="2">
    <source>
        <dbReference type="EMBL" id="SFQ36219.1"/>
    </source>
</evidence>
<dbReference type="RefSeq" id="WP_093010315.1">
    <property type="nucleotide sequence ID" value="NZ_FOXV01000004.1"/>
</dbReference>
<evidence type="ECO:0000313" key="3">
    <source>
        <dbReference type="Proteomes" id="UP000243106"/>
    </source>
</evidence>
<dbReference type="Proteomes" id="UP000243106">
    <property type="component" value="Unassembled WGS sequence"/>
</dbReference>
<keyword evidence="1" id="KW-0812">Transmembrane</keyword>
<organism evidence="2 3">
    <name type="scientific">Roseivivax halotolerans</name>
    <dbReference type="NCBI Taxonomy" id="93684"/>
    <lineage>
        <taxon>Bacteria</taxon>
        <taxon>Pseudomonadati</taxon>
        <taxon>Pseudomonadota</taxon>
        <taxon>Alphaproteobacteria</taxon>
        <taxon>Rhodobacterales</taxon>
        <taxon>Roseobacteraceae</taxon>
        <taxon>Roseivivax</taxon>
    </lineage>
</organism>
<keyword evidence="1" id="KW-0472">Membrane</keyword>
<evidence type="ECO:0008006" key="4">
    <source>
        <dbReference type="Google" id="ProtNLM"/>
    </source>
</evidence>
<keyword evidence="1" id="KW-1133">Transmembrane helix</keyword>
<dbReference type="InterPro" id="IPR021737">
    <property type="entry name" value="Phage_phiKZ_Orf197"/>
</dbReference>
<feature type="transmembrane region" description="Helical" evidence="1">
    <location>
        <begin position="165"/>
        <end position="189"/>
    </location>
</feature>
<feature type="transmembrane region" description="Helical" evidence="1">
    <location>
        <begin position="201"/>
        <end position="225"/>
    </location>
</feature>